<proteinExistence type="predicted"/>
<accession>A0AAF0ELL4</accession>
<name>A0AAF0ELL4_9BASI</name>
<gene>
    <name evidence="3" type="ORF">MNAN1_002629</name>
</gene>
<feature type="compositionally biased region" description="Low complexity" evidence="1">
    <location>
        <begin position="83"/>
        <end position="101"/>
    </location>
</feature>
<evidence type="ECO:0000313" key="4">
    <source>
        <dbReference type="Proteomes" id="UP001213623"/>
    </source>
</evidence>
<sequence length="111" mass="12240">MVYVKRWSEFKARALALQAAQPERVRMVLKAQPKTQTLIIKVTDDHETLKYRAKSQIILNRFDELQRLILEAMSGVETPSEPAQPAASATPAPAASAAPKSGGKKKKGKKK</sequence>
<dbReference type="PANTHER" id="PTHR12834:SF12">
    <property type="entry name" value="SIGNAL RECOGNITION PARTICLE 9 KDA PROTEIN"/>
    <property type="match status" value="1"/>
</dbReference>
<dbReference type="Pfam" id="PF05486">
    <property type="entry name" value="SRP9-21"/>
    <property type="match status" value="1"/>
</dbReference>
<feature type="domain" description="SRP9" evidence="2">
    <location>
        <begin position="4"/>
        <end position="63"/>
    </location>
</feature>
<feature type="region of interest" description="Disordered" evidence="1">
    <location>
        <begin position="76"/>
        <end position="111"/>
    </location>
</feature>
<protein>
    <recommendedName>
        <fullName evidence="2">SRP9 domain-containing protein</fullName>
    </recommendedName>
</protein>
<evidence type="ECO:0000256" key="1">
    <source>
        <dbReference type="SAM" id="MobiDB-lite"/>
    </source>
</evidence>
<dbReference type="InterPro" id="IPR039432">
    <property type="entry name" value="SRP9_dom"/>
</dbReference>
<organism evidence="3 4">
    <name type="scientific">Malassezia nana</name>
    <dbReference type="NCBI Taxonomy" id="180528"/>
    <lineage>
        <taxon>Eukaryota</taxon>
        <taxon>Fungi</taxon>
        <taxon>Dikarya</taxon>
        <taxon>Basidiomycota</taxon>
        <taxon>Ustilaginomycotina</taxon>
        <taxon>Malasseziomycetes</taxon>
        <taxon>Malasseziales</taxon>
        <taxon>Malasseziaceae</taxon>
        <taxon>Malassezia</taxon>
    </lineage>
</organism>
<evidence type="ECO:0000313" key="3">
    <source>
        <dbReference type="EMBL" id="WFD27628.1"/>
    </source>
</evidence>
<dbReference type="GO" id="GO:0006614">
    <property type="term" value="P:SRP-dependent cotranslational protein targeting to membrane"/>
    <property type="evidence" value="ECO:0007669"/>
    <property type="project" value="InterPro"/>
</dbReference>
<keyword evidence="4" id="KW-1185">Reference proteome</keyword>
<dbReference type="Proteomes" id="UP001213623">
    <property type="component" value="Chromosome 4"/>
</dbReference>
<dbReference type="AlphaFoldDB" id="A0AAF0ELL4"/>
<dbReference type="PANTHER" id="PTHR12834">
    <property type="entry name" value="SIGNAL RECOGNITION PARTICLE 9 KDA PROTEIN"/>
    <property type="match status" value="1"/>
</dbReference>
<evidence type="ECO:0000259" key="2">
    <source>
        <dbReference type="Pfam" id="PF05486"/>
    </source>
</evidence>
<dbReference type="InterPro" id="IPR009018">
    <property type="entry name" value="Signal_recog_particle_SRP9/14"/>
</dbReference>
<reference evidence="3" key="1">
    <citation type="submission" date="2023-03" db="EMBL/GenBank/DDBJ databases">
        <title>Mating type loci evolution in Malassezia.</title>
        <authorList>
            <person name="Coelho M.A."/>
        </authorList>
    </citation>
    <scope>NUCLEOTIDE SEQUENCE</scope>
    <source>
        <strain evidence="3">CBS 9557</strain>
    </source>
</reference>
<feature type="compositionally biased region" description="Basic residues" evidence="1">
    <location>
        <begin position="102"/>
        <end position="111"/>
    </location>
</feature>
<dbReference type="EMBL" id="CP119895">
    <property type="protein sequence ID" value="WFD27628.1"/>
    <property type="molecule type" value="Genomic_DNA"/>
</dbReference>
<dbReference type="GO" id="GO:0008312">
    <property type="term" value="F:7S RNA binding"/>
    <property type="evidence" value="ECO:0007669"/>
    <property type="project" value="InterPro"/>
</dbReference>
<dbReference type="SUPFAM" id="SSF54762">
    <property type="entry name" value="Signal recognition particle alu RNA binding heterodimer, SRP9/14"/>
    <property type="match status" value="1"/>
</dbReference>
<dbReference type="InterPro" id="IPR039914">
    <property type="entry name" value="SRP9-like"/>
</dbReference>
<dbReference type="Gene3D" id="3.30.720.10">
    <property type="entry name" value="Signal recognition particle alu RNA binding heterodimer, srp9/1"/>
    <property type="match status" value="1"/>
</dbReference>
<dbReference type="GO" id="GO:0005786">
    <property type="term" value="C:signal recognition particle, endoplasmic reticulum targeting"/>
    <property type="evidence" value="ECO:0007669"/>
    <property type="project" value="TreeGrafter"/>
</dbReference>